<evidence type="ECO:0000256" key="3">
    <source>
        <dbReference type="ARBA" id="ARBA00022989"/>
    </source>
</evidence>
<proteinExistence type="predicted"/>
<feature type="transmembrane region" description="Helical" evidence="5">
    <location>
        <begin position="320"/>
        <end position="351"/>
    </location>
</feature>
<feature type="transmembrane region" description="Helical" evidence="5">
    <location>
        <begin position="60"/>
        <end position="79"/>
    </location>
</feature>
<evidence type="ECO:0000259" key="6">
    <source>
        <dbReference type="PROSITE" id="PS50850"/>
    </source>
</evidence>
<feature type="domain" description="Major facilitator superfamily (MFS) profile" evidence="6">
    <location>
        <begin position="22"/>
        <end position="429"/>
    </location>
</feature>
<dbReference type="SUPFAM" id="SSF103473">
    <property type="entry name" value="MFS general substrate transporter"/>
    <property type="match status" value="1"/>
</dbReference>
<comment type="caution">
    <text evidence="7">The sequence shown here is derived from an EMBL/GenBank/DDBJ whole genome shotgun (WGS) entry which is preliminary data.</text>
</comment>
<evidence type="ECO:0000256" key="2">
    <source>
        <dbReference type="ARBA" id="ARBA00022692"/>
    </source>
</evidence>
<dbReference type="EMBL" id="JACBZP010000001">
    <property type="protein sequence ID" value="NYI67144.1"/>
    <property type="molecule type" value="Genomic_DNA"/>
</dbReference>
<dbReference type="GO" id="GO:0005886">
    <property type="term" value="C:plasma membrane"/>
    <property type="evidence" value="ECO:0007669"/>
    <property type="project" value="UniProtKB-SubCell"/>
</dbReference>
<comment type="subcellular location">
    <subcellularLocation>
        <location evidence="1">Cell membrane</location>
        <topology evidence="1">Multi-pass membrane protein</topology>
    </subcellularLocation>
</comment>
<dbReference type="Pfam" id="PF07690">
    <property type="entry name" value="MFS_1"/>
    <property type="match status" value="2"/>
</dbReference>
<dbReference type="GO" id="GO:0046943">
    <property type="term" value="F:carboxylic acid transmembrane transporter activity"/>
    <property type="evidence" value="ECO:0007669"/>
    <property type="project" value="TreeGrafter"/>
</dbReference>
<evidence type="ECO:0000313" key="7">
    <source>
        <dbReference type="EMBL" id="NYI67144.1"/>
    </source>
</evidence>
<feature type="transmembrane region" description="Helical" evidence="5">
    <location>
        <begin position="91"/>
        <end position="116"/>
    </location>
</feature>
<evidence type="ECO:0000256" key="5">
    <source>
        <dbReference type="SAM" id="Phobius"/>
    </source>
</evidence>
<feature type="transmembrane region" description="Helical" evidence="5">
    <location>
        <begin position="251"/>
        <end position="274"/>
    </location>
</feature>
<keyword evidence="4 5" id="KW-0472">Membrane</keyword>
<dbReference type="Proteomes" id="UP000539111">
    <property type="component" value="Unassembled WGS sequence"/>
</dbReference>
<sequence>MSSRPTGFSRHIPRAHPLSWVMLIVTTLAVLMIAIDRMLLPTVMPAILDDFHLTTTQGGILIGLSYAGTVVGGLLLGMFGDAFGKGPGRAWGWLVAVFVASISAVITAFTSSLAALRVLRVTMGIGTGGMEPVNVTMVGEWWQREDRGFAVGAHHTGFPFGQFLGPVLIGAVIAAASWREVFLFLPLIAIPIAVLQIILARPKNLERVNRWIRAHDMTPSVETVRREKLHVGERVRGMFRSAAEALKTRNVFLAVILNFIFLFTETSIISFLTLQLTRDVGVPLSTAAIIAGASGITGWIGQIVWGAASDHTGRKSSLKILTVGMAITIAAMVFIHSVALAWIILLCWGLVRNSPYPVMYASIIDAVPEGASSGLGLMIGVGLGASGVVAGPIAGMIVGNLGFVWHYLFLAALCLLALIPISFITDPTKDKKMQEAYR</sequence>
<feature type="transmembrane region" description="Helical" evidence="5">
    <location>
        <begin position="182"/>
        <end position="200"/>
    </location>
</feature>
<dbReference type="AlphaFoldDB" id="A0A7Z0A9Z7"/>
<evidence type="ECO:0000256" key="4">
    <source>
        <dbReference type="ARBA" id="ARBA00023136"/>
    </source>
</evidence>
<protein>
    <submittedName>
        <fullName evidence="7">MFS family permease</fullName>
    </submittedName>
</protein>
<feature type="transmembrane region" description="Helical" evidence="5">
    <location>
        <begin position="20"/>
        <end position="40"/>
    </location>
</feature>
<dbReference type="PANTHER" id="PTHR23508:SF10">
    <property type="entry name" value="CARBOXYLIC ACID TRANSPORTER PROTEIN HOMOLOG"/>
    <property type="match status" value="1"/>
</dbReference>
<feature type="transmembrane region" description="Helical" evidence="5">
    <location>
        <begin position="157"/>
        <end position="176"/>
    </location>
</feature>
<organism evidence="7 8">
    <name type="scientific">Spelaeicoccus albus</name>
    <dbReference type="NCBI Taxonomy" id="1280376"/>
    <lineage>
        <taxon>Bacteria</taxon>
        <taxon>Bacillati</taxon>
        <taxon>Actinomycetota</taxon>
        <taxon>Actinomycetes</taxon>
        <taxon>Micrococcales</taxon>
        <taxon>Brevibacteriaceae</taxon>
        <taxon>Spelaeicoccus</taxon>
    </lineage>
</organism>
<dbReference type="InterPro" id="IPR020846">
    <property type="entry name" value="MFS_dom"/>
</dbReference>
<gene>
    <name evidence="7" type="ORF">BJY26_001450</name>
</gene>
<dbReference type="InterPro" id="IPR011701">
    <property type="entry name" value="MFS"/>
</dbReference>
<dbReference type="PROSITE" id="PS50850">
    <property type="entry name" value="MFS"/>
    <property type="match status" value="1"/>
</dbReference>
<accession>A0A7Z0A9Z7</accession>
<keyword evidence="8" id="KW-1185">Reference proteome</keyword>
<feature type="transmembrane region" description="Helical" evidence="5">
    <location>
        <begin position="286"/>
        <end position="308"/>
    </location>
</feature>
<feature type="transmembrane region" description="Helical" evidence="5">
    <location>
        <begin position="403"/>
        <end position="424"/>
    </location>
</feature>
<feature type="transmembrane region" description="Helical" evidence="5">
    <location>
        <begin position="371"/>
        <end position="391"/>
    </location>
</feature>
<keyword evidence="3 5" id="KW-1133">Transmembrane helix</keyword>
<dbReference type="InterPro" id="IPR036259">
    <property type="entry name" value="MFS_trans_sf"/>
</dbReference>
<dbReference type="Gene3D" id="1.20.1250.20">
    <property type="entry name" value="MFS general substrate transporter like domains"/>
    <property type="match status" value="2"/>
</dbReference>
<keyword evidence="2 5" id="KW-0812">Transmembrane</keyword>
<dbReference type="RefSeq" id="WP_218852316.1">
    <property type="nucleotide sequence ID" value="NZ_JACBZP010000001.1"/>
</dbReference>
<dbReference type="PANTHER" id="PTHR23508">
    <property type="entry name" value="CARBOXYLIC ACID TRANSPORTER PROTEIN HOMOLOG"/>
    <property type="match status" value="1"/>
</dbReference>
<evidence type="ECO:0000313" key="8">
    <source>
        <dbReference type="Proteomes" id="UP000539111"/>
    </source>
</evidence>
<evidence type="ECO:0000256" key="1">
    <source>
        <dbReference type="ARBA" id="ARBA00004651"/>
    </source>
</evidence>
<reference evidence="7 8" key="1">
    <citation type="submission" date="2020-07" db="EMBL/GenBank/DDBJ databases">
        <title>Sequencing the genomes of 1000 actinobacteria strains.</title>
        <authorList>
            <person name="Klenk H.-P."/>
        </authorList>
    </citation>
    <scope>NUCLEOTIDE SEQUENCE [LARGE SCALE GENOMIC DNA]</scope>
    <source>
        <strain evidence="7 8">DSM 26341</strain>
    </source>
</reference>
<name>A0A7Z0A9Z7_9MICO</name>